<evidence type="ECO:0000259" key="2">
    <source>
        <dbReference type="PROSITE" id="PS50030"/>
    </source>
</evidence>
<feature type="compositionally biased region" description="Basic and acidic residues" evidence="1">
    <location>
        <begin position="44"/>
        <end position="53"/>
    </location>
</feature>
<keyword evidence="4" id="KW-1185">Reference proteome</keyword>
<protein>
    <recommendedName>
        <fullName evidence="2">UBA domain-containing protein</fullName>
    </recommendedName>
</protein>
<organism evidence="3 4">
    <name type="scientific">Malassezia vespertilionis</name>
    <dbReference type="NCBI Taxonomy" id="2020962"/>
    <lineage>
        <taxon>Eukaryota</taxon>
        <taxon>Fungi</taxon>
        <taxon>Dikarya</taxon>
        <taxon>Basidiomycota</taxon>
        <taxon>Ustilaginomycotina</taxon>
        <taxon>Malasseziomycetes</taxon>
        <taxon>Malasseziales</taxon>
        <taxon>Malasseziaceae</taxon>
        <taxon>Malassezia</taxon>
    </lineage>
</organism>
<feature type="region of interest" description="Disordered" evidence="1">
    <location>
        <begin position="223"/>
        <end position="243"/>
    </location>
</feature>
<dbReference type="InterPro" id="IPR036869">
    <property type="entry name" value="J_dom_sf"/>
</dbReference>
<dbReference type="SUPFAM" id="SSF46934">
    <property type="entry name" value="UBA-like"/>
    <property type="match status" value="1"/>
</dbReference>
<evidence type="ECO:0000313" key="4">
    <source>
        <dbReference type="Proteomes" id="UP000232875"/>
    </source>
</evidence>
<feature type="region of interest" description="Disordered" evidence="1">
    <location>
        <begin position="315"/>
        <end position="341"/>
    </location>
</feature>
<evidence type="ECO:0000256" key="1">
    <source>
        <dbReference type="SAM" id="MobiDB-lite"/>
    </source>
</evidence>
<dbReference type="Gene3D" id="1.10.287.110">
    <property type="entry name" value="DnaJ domain"/>
    <property type="match status" value="1"/>
</dbReference>
<dbReference type="Proteomes" id="UP000232875">
    <property type="component" value="Unassembled WGS sequence"/>
</dbReference>
<dbReference type="OrthoDB" id="1717591at2759"/>
<proteinExistence type="predicted"/>
<feature type="compositionally biased region" description="Polar residues" evidence="1">
    <location>
        <begin position="12"/>
        <end position="24"/>
    </location>
</feature>
<feature type="compositionally biased region" description="Low complexity" evidence="1">
    <location>
        <begin position="155"/>
        <end position="164"/>
    </location>
</feature>
<dbReference type="Gene3D" id="1.10.8.10">
    <property type="entry name" value="DNA helicase RuvA subunit, C-terminal domain"/>
    <property type="match status" value="1"/>
</dbReference>
<dbReference type="InterPro" id="IPR011990">
    <property type="entry name" value="TPR-like_helical_dom_sf"/>
</dbReference>
<sequence>MDDLSSLDWGQPAQSNGAEQSSYNFDALLRTMPAHARPSAPPARRAEPKKQTGEDAFSSLLPTSFSGAVRPAAASGAVAPRAAPVQPVHHKSPKSIWDLDTLDTLGNAAAPSKTTDASHASFDLLGDFAAPSPAIQETDDLLGALSLPVAKQRSPRSSPQEQAASPPPSLRAAGKARARSPPPHIVGQLVEMGFAPDAARDALARTETGVDIEAAAAALIDQEQRQPPCAVQSAPASHRQEETVQRAEYGADWQKQADQLYAQASMFGTSMLKNANALWGSAKAQAQKALDDGHTSSAAGVAVSLGQQALRRMGNVQSGRQPVTNGKPRWMQTAGAHSNGHAEAPDFQALAAEHKQPLTAQRAKPSQKATLPAKPSPSQPAQTAQKPLEPVITLERTLPTDARASIDRAMLLKKNGNKAFQRGAYGDAEEQYTQALAMLETSSLWRIPLLNNRANVRLKNGDSQGAIADTTASIAILVIPSTPANDAPNIFRPSREASLPLLYASLNLREAYTKSVAQRAHAYEACEKWTLAKQDWTCLYTYEREEGSSARSGDANRRAANEGMRRCDAMLYPPPKPAAKPAAPCTAKAAQQASDAGVARVRAQRIAQEAEDAERLQHKDSVESRLGAWSAGKQKNVRALLASIDDPSYHLLWPELQWKK</sequence>
<dbReference type="Gene3D" id="1.25.40.10">
    <property type="entry name" value="Tetratricopeptide repeat domain"/>
    <property type="match status" value="1"/>
</dbReference>
<feature type="region of interest" description="Disordered" evidence="1">
    <location>
        <begin position="355"/>
        <end position="389"/>
    </location>
</feature>
<reference evidence="3 4" key="1">
    <citation type="submission" date="2017-10" db="EMBL/GenBank/DDBJ databases">
        <title>A novel species of cold-tolerant Malassezia isolated from bats.</title>
        <authorList>
            <person name="Lorch J.M."/>
            <person name="Palmer J.M."/>
            <person name="Vanderwolf K.J."/>
            <person name="Schmidt K.Z."/>
            <person name="Verant M.L."/>
            <person name="Weller T.J."/>
            <person name="Blehert D.S."/>
        </authorList>
    </citation>
    <scope>NUCLEOTIDE SEQUENCE [LARGE SCALE GENOMIC DNA]</scope>
    <source>
        <strain evidence="3 4">NWHC:44797-103</strain>
    </source>
</reference>
<feature type="compositionally biased region" description="Polar residues" evidence="1">
    <location>
        <begin position="315"/>
        <end position="324"/>
    </location>
</feature>
<evidence type="ECO:0000313" key="3">
    <source>
        <dbReference type="EMBL" id="PKI84191.1"/>
    </source>
</evidence>
<dbReference type="InterPro" id="IPR052769">
    <property type="entry name" value="TPR_domain_protein"/>
</dbReference>
<feature type="compositionally biased region" description="Low complexity" evidence="1">
    <location>
        <begin position="66"/>
        <end position="87"/>
    </location>
</feature>
<dbReference type="STRING" id="2020962.A0A2N1JCA2"/>
<dbReference type="PANTHER" id="PTHR46014:SF1">
    <property type="entry name" value="TETRATRICOPEPTIDE REPEAT PROTEIN 1"/>
    <property type="match status" value="1"/>
</dbReference>
<dbReference type="SUPFAM" id="SSF48452">
    <property type="entry name" value="TPR-like"/>
    <property type="match status" value="1"/>
</dbReference>
<dbReference type="PROSITE" id="PS50030">
    <property type="entry name" value="UBA"/>
    <property type="match status" value="1"/>
</dbReference>
<gene>
    <name evidence="3" type="ORF">MVES_002200</name>
</gene>
<accession>A0A2N1JCA2</accession>
<dbReference type="InterPro" id="IPR015940">
    <property type="entry name" value="UBA"/>
</dbReference>
<dbReference type="InterPro" id="IPR009060">
    <property type="entry name" value="UBA-like_sf"/>
</dbReference>
<dbReference type="AlphaFoldDB" id="A0A2N1JCA2"/>
<name>A0A2N1JCA2_9BASI</name>
<dbReference type="SUPFAM" id="SSF46565">
    <property type="entry name" value="Chaperone J-domain"/>
    <property type="match status" value="1"/>
</dbReference>
<feature type="region of interest" description="Disordered" evidence="1">
    <location>
        <begin position="150"/>
        <end position="182"/>
    </location>
</feature>
<feature type="domain" description="UBA" evidence="2">
    <location>
        <begin position="180"/>
        <end position="222"/>
    </location>
</feature>
<feature type="region of interest" description="Disordered" evidence="1">
    <location>
        <begin position="1"/>
        <end position="92"/>
    </location>
</feature>
<dbReference type="EMBL" id="KZ454990">
    <property type="protein sequence ID" value="PKI84191.1"/>
    <property type="molecule type" value="Genomic_DNA"/>
</dbReference>
<dbReference type="PANTHER" id="PTHR46014">
    <property type="entry name" value="TETRATRICOPEPTIDE REPEAT PROTEIN 1"/>
    <property type="match status" value="1"/>
</dbReference>